<proteinExistence type="predicted"/>
<gene>
    <name evidence="7" type="ORF">OHB35_03155</name>
</gene>
<organism evidence="7 8">
    <name type="scientific">Streptomyces phaeochromogenes</name>
    <dbReference type="NCBI Taxonomy" id="1923"/>
    <lineage>
        <taxon>Bacteria</taxon>
        <taxon>Bacillati</taxon>
        <taxon>Actinomycetota</taxon>
        <taxon>Actinomycetes</taxon>
        <taxon>Kitasatosporales</taxon>
        <taxon>Streptomycetaceae</taxon>
        <taxon>Streptomyces</taxon>
        <taxon>Streptomyces phaeochromogenes group</taxon>
    </lineage>
</organism>
<protein>
    <submittedName>
        <fullName evidence="7">MFS transporter</fullName>
    </submittedName>
</protein>
<dbReference type="Proteomes" id="UP001340816">
    <property type="component" value="Chromosome"/>
</dbReference>
<dbReference type="RefSeq" id="WP_326757726.1">
    <property type="nucleotide sequence ID" value="NZ_CP109135.1"/>
</dbReference>
<keyword evidence="4 6" id="KW-1133">Transmembrane helix</keyword>
<dbReference type="SUPFAM" id="SSF103473">
    <property type="entry name" value="MFS general substrate transporter"/>
    <property type="match status" value="1"/>
</dbReference>
<feature type="transmembrane region" description="Helical" evidence="6">
    <location>
        <begin position="310"/>
        <end position="328"/>
    </location>
</feature>
<name>A0ABZ1H174_STRPH</name>
<evidence type="ECO:0000256" key="2">
    <source>
        <dbReference type="ARBA" id="ARBA00022475"/>
    </source>
</evidence>
<evidence type="ECO:0000256" key="3">
    <source>
        <dbReference type="ARBA" id="ARBA00022692"/>
    </source>
</evidence>
<dbReference type="InterPro" id="IPR011701">
    <property type="entry name" value="MFS"/>
</dbReference>
<feature type="transmembrane region" description="Helical" evidence="6">
    <location>
        <begin position="253"/>
        <end position="274"/>
    </location>
</feature>
<reference evidence="7 8" key="1">
    <citation type="submission" date="2022-10" db="EMBL/GenBank/DDBJ databases">
        <title>The complete genomes of actinobacterial strains from the NBC collection.</title>
        <authorList>
            <person name="Joergensen T.S."/>
            <person name="Alvarez Arevalo M."/>
            <person name="Sterndorff E.B."/>
            <person name="Faurdal D."/>
            <person name="Vuksanovic O."/>
            <person name="Mourched A.-S."/>
            <person name="Charusanti P."/>
            <person name="Shaw S."/>
            <person name="Blin K."/>
            <person name="Weber T."/>
        </authorList>
    </citation>
    <scope>NUCLEOTIDE SEQUENCE [LARGE SCALE GENOMIC DNA]</scope>
    <source>
        <strain evidence="7 8">NBC 01752</strain>
    </source>
</reference>
<evidence type="ECO:0000313" key="8">
    <source>
        <dbReference type="Proteomes" id="UP001340816"/>
    </source>
</evidence>
<feature type="transmembrane region" description="Helical" evidence="6">
    <location>
        <begin position="286"/>
        <end position="304"/>
    </location>
</feature>
<keyword evidence="3 6" id="KW-0812">Transmembrane</keyword>
<dbReference type="Pfam" id="PF07690">
    <property type="entry name" value="MFS_1"/>
    <property type="match status" value="1"/>
</dbReference>
<evidence type="ECO:0000256" key="6">
    <source>
        <dbReference type="SAM" id="Phobius"/>
    </source>
</evidence>
<evidence type="ECO:0000313" key="7">
    <source>
        <dbReference type="EMBL" id="WSD12283.1"/>
    </source>
</evidence>
<dbReference type="PANTHER" id="PTHR23513">
    <property type="entry name" value="INTEGRAL MEMBRANE EFFLUX PROTEIN-RELATED"/>
    <property type="match status" value="1"/>
</dbReference>
<feature type="transmembrane region" description="Helical" evidence="6">
    <location>
        <begin position="223"/>
        <end position="247"/>
    </location>
</feature>
<evidence type="ECO:0000256" key="4">
    <source>
        <dbReference type="ARBA" id="ARBA00022989"/>
    </source>
</evidence>
<feature type="transmembrane region" description="Helical" evidence="6">
    <location>
        <begin position="376"/>
        <end position="394"/>
    </location>
</feature>
<dbReference type="PANTHER" id="PTHR23513:SF6">
    <property type="entry name" value="MAJOR FACILITATOR SUPERFAMILY ASSOCIATED DOMAIN-CONTAINING PROTEIN"/>
    <property type="match status" value="1"/>
</dbReference>
<dbReference type="Gene3D" id="1.20.1250.20">
    <property type="entry name" value="MFS general substrate transporter like domains"/>
    <property type="match status" value="1"/>
</dbReference>
<dbReference type="EMBL" id="CP109135">
    <property type="protein sequence ID" value="WSD12283.1"/>
    <property type="molecule type" value="Genomic_DNA"/>
</dbReference>
<feature type="transmembrane region" description="Helical" evidence="6">
    <location>
        <begin position="75"/>
        <end position="99"/>
    </location>
</feature>
<feature type="transmembrane region" description="Helical" evidence="6">
    <location>
        <begin position="40"/>
        <end position="63"/>
    </location>
</feature>
<keyword evidence="5 6" id="KW-0472">Membrane</keyword>
<accession>A0ABZ1H174</accession>
<keyword evidence="2" id="KW-1003">Cell membrane</keyword>
<feature type="transmembrane region" description="Helical" evidence="6">
    <location>
        <begin position="12"/>
        <end position="34"/>
    </location>
</feature>
<keyword evidence="8" id="KW-1185">Reference proteome</keyword>
<sequence length="415" mass="44162">MRVRLGRSFDWLWSAYAVSTYGTWLAFGAFPLIAVQVLHASALAVSVLEAAGLAVAAVVAFSLGPWVEHRAKRPVMIAMDLIRFIAVASIPIAYILGLLSYGQLLVVSVISGTASIAFSAASGAYLKYLLRGDHLLVANGRFEGTSWVATAAGPPLGGALIGLLGPVITVMADALSYLLSALGVLRIRGGDIAAPRDRATGLRGADLLCGWRFILRDHVLRRLFLNSILVGGLIMATAPLLSVLLLGQYHFPAWQYGLAFGIPALGGFVGARLSAHLVTRYGRYRIMAVFGWLRSLFPLGLAFVRPGIPGLLTVIIVEGLLITCMGVFNPIYATERLQRTPVDRTAQVLSTWSATSKLMQAALMVIWGVLATLTSPLAAITMSGVLLLATPLLLPKRIHLSASEPALSAEEVRAG</sequence>
<evidence type="ECO:0000256" key="5">
    <source>
        <dbReference type="ARBA" id="ARBA00023136"/>
    </source>
</evidence>
<evidence type="ECO:0000256" key="1">
    <source>
        <dbReference type="ARBA" id="ARBA00004651"/>
    </source>
</evidence>
<dbReference type="CDD" id="cd06173">
    <property type="entry name" value="MFS_MefA_like"/>
    <property type="match status" value="1"/>
</dbReference>
<comment type="subcellular location">
    <subcellularLocation>
        <location evidence="1">Cell membrane</location>
        <topology evidence="1">Multi-pass membrane protein</topology>
    </subcellularLocation>
</comment>
<feature type="transmembrane region" description="Helical" evidence="6">
    <location>
        <begin position="105"/>
        <end position="126"/>
    </location>
</feature>
<dbReference type="InterPro" id="IPR036259">
    <property type="entry name" value="MFS_trans_sf"/>
</dbReference>